<accession>A0A2U8H6W2</accession>
<evidence type="ECO:0000313" key="3">
    <source>
        <dbReference type="EMBL" id="AWI81809.1"/>
    </source>
</evidence>
<proteinExistence type="predicted"/>
<dbReference type="Proteomes" id="UP000244902">
    <property type="component" value="Chromosome"/>
</dbReference>
<reference evidence="2 5" key="2">
    <citation type="submission" date="2017-06" db="EMBL/GenBank/DDBJ databases">
        <title>Azoarcus.</title>
        <authorList>
            <person name="Woo J.-H."/>
            <person name="Kim H.-S."/>
        </authorList>
    </citation>
    <scope>NUCLEOTIDE SEQUENCE [LARGE SCALE GENOMIC DNA]</scope>
    <source>
        <strain evidence="2 5">TSPY31</strain>
    </source>
</reference>
<dbReference type="OrthoDB" id="9155291at2"/>
<name>A0A2U8H6W2_9RHOO</name>
<dbReference type="AlphaFoldDB" id="A0A2U8H6W2"/>
<dbReference type="EMBL" id="CP022188">
    <property type="protein sequence ID" value="AWI81809.1"/>
    <property type="molecule type" value="Genomic_DNA"/>
</dbReference>
<dbReference type="RefSeq" id="WP_108949101.1">
    <property type="nucleotide sequence ID" value="NZ_CP022187.1"/>
</dbReference>
<feature type="transmembrane region" description="Helical" evidence="1">
    <location>
        <begin position="6"/>
        <end position="22"/>
    </location>
</feature>
<reference evidence="3 4" key="1">
    <citation type="submission" date="2017-06" db="EMBL/GenBank/DDBJ databases">
        <title>Azoarcus sp. TSNA42 complete genome sequence.</title>
        <authorList>
            <person name="Woo J.-H."/>
            <person name="Kim H.-S."/>
        </authorList>
    </citation>
    <scope>NUCLEOTIDE SEQUENCE [LARGE SCALE GENOMIC DNA]</scope>
    <source>
        <strain evidence="3 4">TSNA42</strain>
    </source>
</reference>
<evidence type="ECO:0000313" key="2">
    <source>
        <dbReference type="EMBL" id="AWI75394.1"/>
    </source>
</evidence>
<sequence length="92" mass="9801">MAKASIVSVVITLAVVALAFWLNPTPEQHREQIRQAIAERSPVAGLLGLGAFTAFVSHYHPLGVASYTMVNQRLVSIGAFGVVVVLESMPAQ</sequence>
<dbReference type="KEGG" id="acom:CEW83_09355"/>
<gene>
    <name evidence="2" type="ORF">CEW83_09355</name>
    <name evidence="3" type="ORF">CEW87_22115</name>
</gene>
<evidence type="ECO:0000256" key="1">
    <source>
        <dbReference type="SAM" id="Phobius"/>
    </source>
</evidence>
<keyword evidence="5" id="KW-1185">Reference proteome</keyword>
<organism evidence="3 4">
    <name type="scientific">Parazoarcus communis</name>
    <dbReference type="NCBI Taxonomy" id="41977"/>
    <lineage>
        <taxon>Bacteria</taxon>
        <taxon>Pseudomonadati</taxon>
        <taxon>Pseudomonadota</taxon>
        <taxon>Betaproteobacteria</taxon>
        <taxon>Rhodocyclales</taxon>
        <taxon>Zoogloeaceae</taxon>
        <taxon>Parazoarcus</taxon>
    </lineage>
</organism>
<protein>
    <submittedName>
        <fullName evidence="3">Uncharacterized protein</fullName>
    </submittedName>
</protein>
<keyword evidence="1" id="KW-0812">Transmembrane</keyword>
<keyword evidence="1" id="KW-0472">Membrane</keyword>
<dbReference type="Proteomes" id="UP000244930">
    <property type="component" value="Chromosome"/>
</dbReference>
<keyword evidence="1" id="KW-1133">Transmembrane helix</keyword>
<feature type="transmembrane region" description="Helical" evidence="1">
    <location>
        <begin position="43"/>
        <end position="62"/>
    </location>
</feature>
<dbReference type="EMBL" id="CP022187">
    <property type="protein sequence ID" value="AWI75394.1"/>
    <property type="molecule type" value="Genomic_DNA"/>
</dbReference>
<evidence type="ECO:0000313" key="5">
    <source>
        <dbReference type="Proteomes" id="UP000244930"/>
    </source>
</evidence>
<evidence type="ECO:0000313" key="4">
    <source>
        <dbReference type="Proteomes" id="UP000244902"/>
    </source>
</evidence>